<reference evidence="5" key="1">
    <citation type="submission" date="2022-11" db="EMBL/GenBank/DDBJ databases">
        <title>Nonomuraea corallina sp. nov., a new species of the genus Nonomuraea isolated from sea side sediment in Thai sea.</title>
        <authorList>
            <person name="Ngamcharungchit C."/>
            <person name="Matsumoto A."/>
            <person name="Suriyachadkun C."/>
            <person name="Panbangred W."/>
            <person name="Inahashi Y."/>
            <person name="Intra B."/>
        </authorList>
    </citation>
    <scope>NUCLEOTIDE SEQUENCE</scope>
    <source>
        <strain evidence="5">MCN248</strain>
    </source>
</reference>
<proteinExistence type="predicted"/>
<organism evidence="5 6">
    <name type="scientific">Nonomuraea corallina</name>
    <dbReference type="NCBI Taxonomy" id="2989783"/>
    <lineage>
        <taxon>Bacteria</taxon>
        <taxon>Bacillati</taxon>
        <taxon>Actinomycetota</taxon>
        <taxon>Actinomycetes</taxon>
        <taxon>Streptosporangiales</taxon>
        <taxon>Streptosporangiaceae</taxon>
        <taxon>Nonomuraea</taxon>
    </lineage>
</organism>
<keyword evidence="2" id="KW-0333">Golgi apparatus</keyword>
<comment type="caution">
    <text evidence="5">The sequence shown here is derived from an EMBL/GenBank/DDBJ whole genome shotgun (WGS) entry which is preliminary data.</text>
</comment>
<comment type="subcellular location">
    <subcellularLocation>
        <location evidence="1">Golgi apparatus membrane</location>
        <topology evidence="1">Peripheral membrane protein</topology>
        <orientation evidence="1">Cytoplasmic side</orientation>
    </subcellularLocation>
</comment>
<evidence type="ECO:0000256" key="4">
    <source>
        <dbReference type="ARBA" id="ARBA00023136"/>
    </source>
</evidence>
<evidence type="ECO:0000313" key="6">
    <source>
        <dbReference type="Proteomes" id="UP001144036"/>
    </source>
</evidence>
<dbReference type="InterPro" id="IPR008628">
    <property type="entry name" value="GPP34-like"/>
</dbReference>
<dbReference type="Proteomes" id="UP001144036">
    <property type="component" value="Unassembled WGS sequence"/>
</dbReference>
<dbReference type="InterPro" id="IPR038261">
    <property type="entry name" value="GPP34-like_sf"/>
</dbReference>
<dbReference type="EMBL" id="JAPNNL010000097">
    <property type="protein sequence ID" value="MDA0636206.1"/>
    <property type="molecule type" value="Genomic_DNA"/>
</dbReference>
<dbReference type="PANTHER" id="PTHR12704:SF2">
    <property type="entry name" value="GOLGI PHOSPHOPROTEIN 3 HOMOLOG SAURON"/>
    <property type="match status" value="1"/>
</dbReference>
<dbReference type="Gene3D" id="1.10.3630.10">
    <property type="entry name" value="yeast vps74-n-term truncation variant domain like"/>
    <property type="match status" value="1"/>
</dbReference>
<evidence type="ECO:0000313" key="5">
    <source>
        <dbReference type="EMBL" id="MDA0636206.1"/>
    </source>
</evidence>
<sequence>MSVTIAEEILLLAFGEDDGRQLLSAIQLDPAVAGALLAELALGERIALRDKKVTVLDPAPLGDDELDAALARIADSPKERKPAWWVQQLQSGKLRTRLLTRLAGAGVLSEERVRVFGIFRTTRWPELDGAVEARVRERVAAALGGAEPDPRTAVLIAVMHAAKLDRKAFPGADKERVKQIASGAWEAEAVAQTIAAINAGISIAVTTAAITASS</sequence>
<keyword evidence="4" id="KW-0472">Membrane</keyword>
<dbReference type="PANTHER" id="PTHR12704">
    <property type="entry name" value="TRANS-GOLGI PROTEIN GMX33"/>
    <property type="match status" value="1"/>
</dbReference>
<protein>
    <submittedName>
        <fullName evidence="5">GPP34 family phosphoprotein</fullName>
    </submittedName>
</protein>
<dbReference type="Pfam" id="PF05719">
    <property type="entry name" value="GPP34"/>
    <property type="match status" value="1"/>
</dbReference>
<dbReference type="RefSeq" id="WP_270157071.1">
    <property type="nucleotide sequence ID" value="NZ_JAPNNL010000097.1"/>
</dbReference>
<keyword evidence="6" id="KW-1185">Reference proteome</keyword>
<evidence type="ECO:0000256" key="2">
    <source>
        <dbReference type="ARBA" id="ARBA00023034"/>
    </source>
</evidence>
<name>A0ABT4SH09_9ACTN</name>
<gene>
    <name evidence="5" type="ORF">OUY22_22520</name>
</gene>
<keyword evidence="3" id="KW-0446">Lipid-binding</keyword>
<accession>A0ABT4SH09</accession>
<evidence type="ECO:0000256" key="1">
    <source>
        <dbReference type="ARBA" id="ARBA00004255"/>
    </source>
</evidence>
<evidence type="ECO:0000256" key="3">
    <source>
        <dbReference type="ARBA" id="ARBA00023121"/>
    </source>
</evidence>